<dbReference type="EMBL" id="QRVJ01000008">
    <property type="protein sequence ID" value="RGS36753.1"/>
    <property type="molecule type" value="Genomic_DNA"/>
</dbReference>
<gene>
    <name evidence="2" type="ORF">DWX97_11385</name>
    <name evidence="1" type="ORF">F2Y81_16070</name>
</gene>
<reference evidence="1 4" key="2">
    <citation type="journal article" date="2019" name="Nat. Med.">
        <title>A library of human gut bacterial isolates paired with longitudinal multiomics data enables mechanistic microbiome research.</title>
        <authorList>
            <person name="Poyet M."/>
            <person name="Groussin M."/>
            <person name="Gibbons S.M."/>
            <person name="Avila-Pacheco J."/>
            <person name="Jiang X."/>
            <person name="Kearney S.M."/>
            <person name="Perrotta A.R."/>
            <person name="Berdy B."/>
            <person name="Zhao S."/>
            <person name="Lieberman T.D."/>
            <person name="Swanson P.K."/>
            <person name="Smith M."/>
            <person name="Roesemann S."/>
            <person name="Alexander J.E."/>
            <person name="Rich S.A."/>
            <person name="Livny J."/>
            <person name="Vlamakis H."/>
            <person name="Clish C."/>
            <person name="Bullock K."/>
            <person name="Deik A."/>
            <person name="Scott J."/>
            <person name="Pierce K.A."/>
            <person name="Xavier R.J."/>
            <person name="Alm E.J."/>
        </authorList>
    </citation>
    <scope>NUCLEOTIDE SEQUENCE [LARGE SCALE GENOMIC DNA]</scope>
    <source>
        <strain evidence="1 4">BIOML-A6</strain>
    </source>
</reference>
<dbReference type="Proteomes" id="UP000448877">
    <property type="component" value="Unassembled WGS sequence"/>
</dbReference>
<evidence type="ECO:0000313" key="2">
    <source>
        <dbReference type="EMBL" id="RGS36753.1"/>
    </source>
</evidence>
<accession>A0A3D6ASN7</accession>
<dbReference type="Proteomes" id="UP000283341">
    <property type="component" value="Unassembled WGS sequence"/>
</dbReference>
<reference evidence="2 3" key="1">
    <citation type="submission" date="2018-08" db="EMBL/GenBank/DDBJ databases">
        <title>A genome reference for cultivated species of the human gut microbiota.</title>
        <authorList>
            <person name="Zou Y."/>
            <person name="Xue W."/>
            <person name="Luo G."/>
        </authorList>
    </citation>
    <scope>NUCLEOTIDE SEQUENCE [LARGE SCALE GENOMIC DNA]</scope>
    <source>
        <strain evidence="2 3">AF22-3AC</strain>
    </source>
</reference>
<dbReference type="EMBL" id="VVYV01000027">
    <property type="protein sequence ID" value="KAA5416372.1"/>
    <property type="molecule type" value="Genomic_DNA"/>
</dbReference>
<evidence type="ECO:0000313" key="4">
    <source>
        <dbReference type="Proteomes" id="UP000448877"/>
    </source>
</evidence>
<evidence type="ECO:0000313" key="3">
    <source>
        <dbReference type="Proteomes" id="UP000283341"/>
    </source>
</evidence>
<protein>
    <submittedName>
        <fullName evidence="2">Uncharacterized protein</fullName>
    </submittedName>
</protein>
<comment type="caution">
    <text evidence="2">The sequence shown here is derived from an EMBL/GenBank/DDBJ whole genome shotgun (WGS) entry which is preliminary data.</text>
</comment>
<dbReference type="RefSeq" id="WP_007217668.1">
    <property type="nucleotide sequence ID" value="NZ_CP072251.1"/>
</dbReference>
<name>A0A3D6ASN7_9BACE</name>
<dbReference type="InterPro" id="IPR029058">
    <property type="entry name" value="AB_hydrolase_fold"/>
</dbReference>
<proteinExistence type="predicted"/>
<dbReference type="AlphaFoldDB" id="A0A3D6ASN7"/>
<evidence type="ECO:0000313" key="1">
    <source>
        <dbReference type="EMBL" id="KAA5416372.1"/>
    </source>
</evidence>
<organism evidence="2 3">
    <name type="scientific">Bacteroides cellulosilyticus</name>
    <dbReference type="NCBI Taxonomy" id="246787"/>
    <lineage>
        <taxon>Bacteria</taxon>
        <taxon>Pseudomonadati</taxon>
        <taxon>Bacteroidota</taxon>
        <taxon>Bacteroidia</taxon>
        <taxon>Bacteroidales</taxon>
        <taxon>Bacteroidaceae</taxon>
        <taxon>Bacteroides</taxon>
    </lineage>
</organism>
<sequence>MNTLKVITGILFFLQCFTFTVLAESLPKFAMIISNCFSCGGAALSRHTFGETVQTVNWQFPHYFYRNFQKYNGKENTLPFDLYELITLLAPRPVYIASTTEGQ</sequence>
<dbReference type="Gene3D" id="3.40.50.1820">
    <property type="entry name" value="alpha/beta hydrolase"/>
    <property type="match status" value="1"/>
</dbReference>
<dbReference type="GeneID" id="66307549"/>